<dbReference type="InterPro" id="IPR052934">
    <property type="entry name" value="Methyl-DNA_Rec/Restrict_Enz"/>
</dbReference>
<organism evidence="3 4">
    <name type="scientific">Actinokineospora fastidiosa</name>
    <dbReference type="NCBI Taxonomy" id="1816"/>
    <lineage>
        <taxon>Bacteria</taxon>
        <taxon>Bacillati</taxon>
        <taxon>Actinomycetota</taxon>
        <taxon>Actinomycetes</taxon>
        <taxon>Pseudonocardiales</taxon>
        <taxon>Pseudonocardiaceae</taxon>
        <taxon>Actinokineospora</taxon>
    </lineage>
</organism>
<dbReference type="InterPro" id="IPR027417">
    <property type="entry name" value="P-loop_NTPase"/>
</dbReference>
<dbReference type="SMART" id="SM00382">
    <property type="entry name" value="AAA"/>
    <property type="match status" value="1"/>
</dbReference>
<dbReference type="GO" id="GO:0016887">
    <property type="term" value="F:ATP hydrolysis activity"/>
    <property type="evidence" value="ECO:0007669"/>
    <property type="project" value="InterPro"/>
</dbReference>
<dbReference type="RefSeq" id="WP_189208463.1">
    <property type="nucleotide sequence ID" value="NZ_BMRB01000001.1"/>
</dbReference>
<protein>
    <recommendedName>
        <fullName evidence="2">AAA+ ATPase domain-containing protein</fullName>
    </recommendedName>
</protein>
<evidence type="ECO:0000313" key="3">
    <source>
        <dbReference type="EMBL" id="GGS14469.1"/>
    </source>
</evidence>
<feature type="region of interest" description="Disordered" evidence="1">
    <location>
        <begin position="485"/>
        <end position="525"/>
    </location>
</feature>
<evidence type="ECO:0000313" key="4">
    <source>
        <dbReference type="Proteomes" id="UP000660680"/>
    </source>
</evidence>
<dbReference type="SUPFAM" id="SSF52540">
    <property type="entry name" value="P-loop containing nucleoside triphosphate hydrolases"/>
    <property type="match status" value="1"/>
</dbReference>
<gene>
    <name evidence="3" type="ORF">GCM10010171_02940</name>
</gene>
<dbReference type="EMBL" id="BMRB01000001">
    <property type="protein sequence ID" value="GGS14469.1"/>
    <property type="molecule type" value="Genomic_DNA"/>
</dbReference>
<dbReference type="PANTHER" id="PTHR37291:SF1">
    <property type="entry name" value="TYPE IV METHYL-DIRECTED RESTRICTION ENZYME ECOKMCRB SUBUNIT"/>
    <property type="match status" value="1"/>
</dbReference>
<dbReference type="AlphaFoldDB" id="A0A918G2M8"/>
<proteinExistence type="predicted"/>
<sequence length="811" mass="90995">MPDGRNRLTGIDSASPVAWCLKIGWDGPMSKTRIPLPSAQEVYRVAGIWRDHCLIGDQALFSGTDGRTAAVGVEVVDALSSGVDDNENNFLGRLRSQLSGASAQARDLVAELLYVHLLVARSATVGEQQKRKIVETVLRLNDPGLSIPEEFGAALKSGLINPGQGFNTFRWRHLRYLARVFTSVKQQPRTRRAQDLAGIIAEVDHEGAWIQCYALEHLLFPDERSPVVSREHRSVILDRWGRSAGSESEQLARITESLEPNIWWGDTGFVHFYRSPYVWQWQSPGSRWTTFAQWAERMLDSVDLRANEREYKLATAAELARVKDSFGSDDWRAALTKVLRSTNVVGWRERDAFTAWLAKEPDAEDVIAALWRDSGPTSIDRFRARLPVTAAPHSGAFVSIAAFLLAAVDPVAFPPWRATLADAAFRRSGFAKPEPTATDGERYAVYLVFLDQVRDLMGRVGKPLDDRLDAQGVVWALLNYPPPESWSPQEREGFQAWRGDKPNRPVDPDGAQIVHGEGQETDERSSADLAKQLHLPESFLDEIEELLIDRGQVAFQGPPGTGKTYVAKQLARHIAGSSDRVRMVQFHASYSYEDFVEGYRPEPGGGFRRVDGPLLEWAEQARANPTEKYVLIVDELNRANVPRVFGELYYLLEYRSEPARLLYGHSEFRLPENLYLIATMNTADRSVALLDSALRRRFYFIDFRPDVEPVSGVLDQYLASRHPHMTWVAKVVAKANELLNDPDVAIGPSHFMRDGLDEKWVRRAWDHAVLPVLRDHFHGTPGRMSDFELATLRKQVDPSGAASDIAGVDAE</sequence>
<dbReference type="Proteomes" id="UP000660680">
    <property type="component" value="Unassembled WGS sequence"/>
</dbReference>
<reference evidence="3" key="1">
    <citation type="journal article" date="2014" name="Int. J. Syst. Evol. Microbiol.">
        <title>Complete genome sequence of Corynebacterium casei LMG S-19264T (=DSM 44701T), isolated from a smear-ripened cheese.</title>
        <authorList>
            <consortium name="US DOE Joint Genome Institute (JGI-PGF)"/>
            <person name="Walter F."/>
            <person name="Albersmeier A."/>
            <person name="Kalinowski J."/>
            <person name="Ruckert C."/>
        </authorList>
    </citation>
    <scope>NUCLEOTIDE SEQUENCE</scope>
    <source>
        <strain evidence="3">JCM 3276</strain>
    </source>
</reference>
<accession>A0A918G2M8</accession>
<evidence type="ECO:0000259" key="2">
    <source>
        <dbReference type="SMART" id="SM00382"/>
    </source>
</evidence>
<dbReference type="InterPro" id="IPR003593">
    <property type="entry name" value="AAA+_ATPase"/>
</dbReference>
<dbReference type="InterPro" id="IPR011704">
    <property type="entry name" value="ATPase_dyneun-rel_AAA"/>
</dbReference>
<reference evidence="3" key="2">
    <citation type="submission" date="2020-09" db="EMBL/GenBank/DDBJ databases">
        <authorList>
            <person name="Sun Q."/>
            <person name="Ohkuma M."/>
        </authorList>
    </citation>
    <scope>NUCLEOTIDE SEQUENCE</scope>
    <source>
        <strain evidence="3">JCM 3276</strain>
    </source>
</reference>
<feature type="compositionally biased region" description="Basic and acidic residues" evidence="1">
    <location>
        <begin position="489"/>
        <end position="507"/>
    </location>
</feature>
<keyword evidence="4" id="KW-1185">Reference proteome</keyword>
<comment type="caution">
    <text evidence="3">The sequence shown here is derived from an EMBL/GenBank/DDBJ whole genome shotgun (WGS) entry which is preliminary data.</text>
</comment>
<feature type="domain" description="AAA+ ATPase" evidence="2">
    <location>
        <begin position="549"/>
        <end position="708"/>
    </location>
</feature>
<dbReference type="CDD" id="cd00009">
    <property type="entry name" value="AAA"/>
    <property type="match status" value="1"/>
</dbReference>
<dbReference type="Gene3D" id="3.40.50.300">
    <property type="entry name" value="P-loop containing nucleotide triphosphate hydrolases"/>
    <property type="match status" value="1"/>
</dbReference>
<dbReference type="Pfam" id="PF07728">
    <property type="entry name" value="AAA_5"/>
    <property type="match status" value="1"/>
</dbReference>
<dbReference type="PANTHER" id="PTHR37291">
    <property type="entry name" value="5-METHYLCYTOSINE-SPECIFIC RESTRICTION ENZYME B"/>
    <property type="match status" value="1"/>
</dbReference>
<dbReference type="GO" id="GO:0005524">
    <property type="term" value="F:ATP binding"/>
    <property type="evidence" value="ECO:0007669"/>
    <property type="project" value="InterPro"/>
</dbReference>
<name>A0A918G2M8_9PSEU</name>
<evidence type="ECO:0000256" key="1">
    <source>
        <dbReference type="SAM" id="MobiDB-lite"/>
    </source>
</evidence>